<protein>
    <submittedName>
        <fullName evidence="1">Uncharacterized protein</fullName>
    </submittedName>
</protein>
<reference evidence="1 2" key="1">
    <citation type="journal article" date="2022" name="Nat. Plants">
        <title>Genomes of leafy and leafless Platanthera orchids illuminate the evolution of mycoheterotrophy.</title>
        <authorList>
            <person name="Li M.H."/>
            <person name="Liu K.W."/>
            <person name="Li Z."/>
            <person name="Lu H.C."/>
            <person name="Ye Q.L."/>
            <person name="Zhang D."/>
            <person name="Wang J.Y."/>
            <person name="Li Y.F."/>
            <person name="Zhong Z.M."/>
            <person name="Liu X."/>
            <person name="Yu X."/>
            <person name="Liu D.K."/>
            <person name="Tu X.D."/>
            <person name="Liu B."/>
            <person name="Hao Y."/>
            <person name="Liao X.Y."/>
            <person name="Jiang Y.T."/>
            <person name="Sun W.H."/>
            <person name="Chen J."/>
            <person name="Chen Y.Q."/>
            <person name="Ai Y."/>
            <person name="Zhai J.W."/>
            <person name="Wu S.S."/>
            <person name="Zhou Z."/>
            <person name="Hsiao Y.Y."/>
            <person name="Wu W.L."/>
            <person name="Chen Y.Y."/>
            <person name="Lin Y.F."/>
            <person name="Hsu J.L."/>
            <person name="Li C.Y."/>
            <person name="Wang Z.W."/>
            <person name="Zhao X."/>
            <person name="Zhong W.Y."/>
            <person name="Ma X.K."/>
            <person name="Ma L."/>
            <person name="Huang J."/>
            <person name="Chen G.Z."/>
            <person name="Huang M.Z."/>
            <person name="Huang L."/>
            <person name="Peng D.H."/>
            <person name="Luo Y.B."/>
            <person name="Zou S.Q."/>
            <person name="Chen S.P."/>
            <person name="Lan S."/>
            <person name="Tsai W.C."/>
            <person name="Van de Peer Y."/>
            <person name="Liu Z.J."/>
        </authorList>
    </citation>
    <scope>NUCLEOTIDE SEQUENCE [LARGE SCALE GENOMIC DNA]</scope>
    <source>
        <strain evidence="1">Lor287</strain>
    </source>
</reference>
<dbReference type="EMBL" id="JBBWWQ010000002">
    <property type="protein sequence ID" value="KAK8954152.1"/>
    <property type="molecule type" value="Genomic_DNA"/>
</dbReference>
<organism evidence="1 2">
    <name type="scientific">Platanthera zijinensis</name>
    <dbReference type="NCBI Taxonomy" id="2320716"/>
    <lineage>
        <taxon>Eukaryota</taxon>
        <taxon>Viridiplantae</taxon>
        <taxon>Streptophyta</taxon>
        <taxon>Embryophyta</taxon>
        <taxon>Tracheophyta</taxon>
        <taxon>Spermatophyta</taxon>
        <taxon>Magnoliopsida</taxon>
        <taxon>Liliopsida</taxon>
        <taxon>Asparagales</taxon>
        <taxon>Orchidaceae</taxon>
        <taxon>Orchidoideae</taxon>
        <taxon>Orchideae</taxon>
        <taxon>Orchidinae</taxon>
        <taxon>Platanthera</taxon>
    </lineage>
</organism>
<keyword evidence="2" id="KW-1185">Reference proteome</keyword>
<proteinExistence type="predicted"/>
<evidence type="ECO:0000313" key="1">
    <source>
        <dbReference type="EMBL" id="KAK8954152.1"/>
    </source>
</evidence>
<sequence>MVACLMPKLLKLFVIQPFLLKHLDKIRVEGREKVTQPKALSTPSLSIKNLKEDSKHAYYVNDARINSDDIIVMPSLSLSEPHSFAHRFIFEIENLVLPLLTPKFLSMTINQEAGRFIVGYVEEENRELSISTIVHVEEESRKLGISGVGPVNDESRDWCFFHRFYRERKRGAYHPTVLSSLPTLDLLLQGNSHPPLYYDIENDLTSE</sequence>
<gene>
    <name evidence="1" type="ORF">KSP39_PZI002128</name>
</gene>
<name>A0AAP0BZU7_9ASPA</name>
<evidence type="ECO:0000313" key="2">
    <source>
        <dbReference type="Proteomes" id="UP001418222"/>
    </source>
</evidence>
<dbReference type="AlphaFoldDB" id="A0AAP0BZU7"/>
<accession>A0AAP0BZU7</accession>
<comment type="caution">
    <text evidence="1">The sequence shown here is derived from an EMBL/GenBank/DDBJ whole genome shotgun (WGS) entry which is preliminary data.</text>
</comment>
<dbReference type="Proteomes" id="UP001418222">
    <property type="component" value="Unassembled WGS sequence"/>
</dbReference>